<gene>
    <name evidence="1" type="ORF">FB563_7239</name>
</gene>
<comment type="caution">
    <text evidence="1">The sequence shown here is derived from an EMBL/GenBank/DDBJ whole genome shotgun (WGS) entry which is preliminary data.</text>
</comment>
<dbReference type="Pfam" id="PF11209">
    <property type="entry name" value="LmeA"/>
    <property type="match status" value="1"/>
</dbReference>
<organism evidence="1 2">
    <name type="scientific">Streptomyces puniciscabiei</name>
    <dbReference type="NCBI Taxonomy" id="164348"/>
    <lineage>
        <taxon>Bacteria</taxon>
        <taxon>Bacillati</taxon>
        <taxon>Actinomycetota</taxon>
        <taxon>Actinomycetes</taxon>
        <taxon>Kitasatosporales</taxon>
        <taxon>Streptomycetaceae</taxon>
        <taxon>Streptomyces</taxon>
    </lineage>
</organism>
<dbReference type="AlphaFoldDB" id="A0A542SZN1"/>
<reference evidence="1 2" key="1">
    <citation type="submission" date="2019-06" db="EMBL/GenBank/DDBJ databases">
        <title>Sequencing the genomes of 1000 actinobacteria strains.</title>
        <authorList>
            <person name="Klenk H.-P."/>
        </authorList>
    </citation>
    <scope>NUCLEOTIDE SEQUENCE [LARGE SCALE GENOMIC DNA]</scope>
    <source>
        <strain evidence="1 2">DSM 41929</strain>
    </source>
</reference>
<sequence length="237" mass="25003">MRRRWVKVLAITVVVLAVLFTVADRVAVHYADKEVSRLAAEKYGYRNSTDGHLDVSIEGFPFLTQAFSQNFDHVSLDAGQFTIDTTNNAEGGYLPVKQLRLDLHGVQVTSLTARSAEANLATGTLTLSYEALSGVVTRVAGTGGPVHISQAAGSAGQAARIKVTGTAGGSELNSTGTLLAQGNEISFSLPGAEQPTATWRVQLPENVGFTAARSTSDGVEISMVGHLVNLGASRFTR</sequence>
<dbReference type="InterPro" id="IPR021373">
    <property type="entry name" value="DUF2993"/>
</dbReference>
<dbReference type="Proteomes" id="UP000318103">
    <property type="component" value="Unassembled WGS sequence"/>
</dbReference>
<dbReference type="EMBL" id="VFNX01000003">
    <property type="protein sequence ID" value="TQK80074.1"/>
    <property type="molecule type" value="Genomic_DNA"/>
</dbReference>
<dbReference type="RefSeq" id="WP_199832961.1">
    <property type="nucleotide sequence ID" value="NZ_JBPJFI010000002.1"/>
</dbReference>
<name>A0A542SZN1_9ACTN</name>
<keyword evidence="2" id="KW-1185">Reference proteome</keyword>
<proteinExistence type="predicted"/>
<evidence type="ECO:0000313" key="1">
    <source>
        <dbReference type="EMBL" id="TQK80074.1"/>
    </source>
</evidence>
<protein>
    <submittedName>
        <fullName evidence="1">DUF2993 family protein</fullName>
    </submittedName>
</protein>
<accession>A0A542SZN1</accession>
<evidence type="ECO:0000313" key="2">
    <source>
        <dbReference type="Proteomes" id="UP000318103"/>
    </source>
</evidence>